<evidence type="ECO:0000259" key="2">
    <source>
        <dbReference type="Pfam" id="PF13026"/>
    </source>
</evidence>
<dbReference type="RefSeq" id="WP_055257788.1">
    <property type="nucleotide sequence ID" value="NZ_BCMV01000039.1"/>
</dbReference>
<feature type="transmembrane region" description="Helical" evidence="1">
    <location>
        <begin position="7"/>
        <end position="26"/>
    </location>
</feature>
<proteinExistence type="predicted"/>
<accession>A0ABP2AR63</accession>
<feature type="domain" description="DUF3887" evidence="2">
    <location>
        <begin position="52"/>
        <end position="136"/>
    </location>
</feature>
<keyword evidence="1" id="KW-0812">Transmembrane</keyword>
<keyword evidence="1" id="KW-0472">Membrane</keyword>
<evidence type="ECO:0000313" key="3">
    <source>
        <dbReference type="EMBL" id="CUN65448.1"/>
    </source>
</evidence>
<keyword evidence="1" id="KW-1133">Transmembrane helix</keyword>
<evidence type="ECO:0000313" key="4">
    <source>
        <dbReference type="Proteomes" id="UP000095488"/>
    </source>
</evidence>
<gene>
    <name evidence="3" type="ORF">ERS852473_00758</name>
</gene>
<dbReference type="Proteomes" id="UP000095488">
    <property type="component" value="Unassembled WGS sequence"/>
</dbReference>
<sequence>MKRKSKAIITIIIALCVIIGGTFIYLNIQQNKNTPLTLSQEQITTDTNILNEFMTSINQNDLNSYESLTTTDMNTNGTFENVVKATKDTFGEFKSATFKEAVKSGKYDVLIFNGLFTKGDNVQITLSFDTNNKVAGIYLK</sequence>
<dbReference type="EMBL" id="CYZR01000002">
    <property type="protein sequence ID" value="CUN65448.1"/>
    <property type="molecule type" value="Genomic_DNA"/>
</dbReference>
<evidence type="ECO:0000256" key="1">
    <source>
        <dbReference type="SAM" id="Phobius"/>
    </source>
</evidence>
<dbReference type="Gene3D" id="3.10.450.590">
    <property type="match status" value="1"/>
</dbReference>
<dbReference type="Pfam" id="PF13026">
    <property type="entry name" value="DUF3887"/>
    <property type="match status" value="1"/>
</dbReference>
<name>A0ABP2AR63_SARVE</name>
<reference evidence="3 4" key="1">
    <citation type="submission" date="2015-09" db="EMBL/GenBank/DDBJ databases">
        <authorList>
            <consortium name="Pathogen Informatics"/>
            <person name="Wu L."/>
            <person name="Ma J."/>
        </authorList>
    </citation>
    <scope>NUCLEOTIDE SEQUENCE [LARGE SCALE GENOMIC DNA]</scope>
    <source>
        <strain evidence="3 4">2789STDY5834858</strain>
    </source>
</reference>
<comment type="caution">
    <text evidence="3">The sequence shown here is derived from an EMBL/GenBank/DDBJ whole genome shotgun (WGS) entry which is preliminary data.</text>
</comment>
<dbReference type="InterPro" id="IPR024981">
    <property type="entry name" value="DUF3887"/>
</dbReference>
<organism evidence="3 4">
    <name type="scientific">Sarcina ventriculi</name>
    <name type="common">Clostridium ventriculi</name>
    <dbReference type="NCBI Taxonomy" id="1267"/>
    <lineage>
        <taxon>Bacteria</taxon>
        <taxon>Bacillati</taxon>
        <taxon>Bacillota</taxon>
        <taxon>Clostridia</taxon>
        <taxon>Eubacteriales</taxon>
        <taxon>Clostridiaceae</taxon>
        <taxon>Sarcina</taxon>
    </lineage>
</organism>
<protein>
    <recommendedName>
        <fullName evidence="2">DUF3887 domain-containing protein</fullName>
    </recommendedName>
</protein>
<keyword evidence="4" id="KW-1185">Reference proteome</keyword>